<keyword evidence="2" id="KW-0813">Transport</keyword>
<dbReference type="GO" id="GO:0015344">
    <property type="term" value="F:siderophore uptake transmembrane transporter activity"/>
    <property type="evidence" value="ECO:0007669"/>
    <property type="project" value="TreeGrafter"/>
</dbReference>
<keyword evidence="10" id="KW-1185">Reference proteome</keyword>
<keyword evidence="5" id="KW-0472">Membrane</keyword>
<dbReference type="PANTHER" id="PTHR30069:SF46">
    <property type="entry name" value="OAR PROTEIN"/>
    <property type="match status" value="1"/>
</dbReference>
<dbReference type="Gene3D" id="2.60.40.1120">
    <property type="entry name" value="Carboxypeptidase-like, regulatory domain"/>
    <property type="match status" value="1"/>
</dbReference>
<organism evidence="9 10">
    <name type="scientific">Edaphobacter modestus</name>
    <dbReference type="NCBI Taxonomy" id="388466"/>
    <lineage>
        <taxon>Bacteria</taxon>
        <taxon>Pseudomonadati</taxon>
        <taxon>Acidobacteriota</taxon>
        <taxon>Terriglobia</taxon>
        <taxon>Terriglobales</taxon>
        <taxon>Acidobacteriaceae</taxon>
        <taxon>Edaphobacter</taxon>
    </lineage>
</organism>
<keyword evidence="3" id="KW-1134">Transmembrane beta strand</keyword>
<dbReference type="EMBL" id="SHKW01000001">
    <property type="protein sequence ID" value="RZU41733.1"/>
    <property type="molecule type" value="Genomic_DNA"/>
</dbReference>
<dbReference type="Proteomes" id="UP000292958">
    <property type="component" value="Unassembled WGS sequence"/>
</dbReference>
<comment type="caution">
    <text evidence="9">The sequence shown here is derived from an EMBL/GenBank/DDBJ whole genome shotgun (WGS) entry which is preliminary data.</text>
</comment>
<dbReference type="SUPFAM" id="SSF49464">
    <property type="entry name" value="Carboxypeptidase regulatory domain-like"/>
    <property type="match status" value="1"/>
</dbReference>
<dbReference type="Gene3D" id="2.40.170.20">
    <property type="entry name" value="TonB-dependent receptor, beta-barrel domain"/>
    <property type="match status" value="1"/>
</dbReference>
<protein>
    <submittedName>
        <fullName evidence="9">Carboxypeptidase family protein</fullName>
    </submittedName>
</protein>
<proteinExistence type="predicted"/>
<feature type="domain" description="TonB-dependent transporter Oar-like beta-barrel" evidence="8">
    <location>
        <begin position="243"/>
        <end position="1112"/>
    </location>
</feature>
<keyword evidence="7" id="KW-0732">Signal</keyword>
<dbReference type="PANTHER" id="PTHR30069">
    <property type="entry name" value="TONB-DEPENDENT OUTER MEMBRANE RECEPTOR"/>
    <property type="match status" value="1"/>
</dbReference>
<gene>
    <name evidence="9" type="ORF">BDD14_3262</name>
</gene>
<evidence type="ECO:0000256" key="1">
    <source>
        <dbReference type="ARBA" id="ARBA00004571"/>
    </source>
</evidence>
<evidence type="ECO:0000256" key="4">
    <source>
        <dbReference type="ARBA" id="ARBA00022692"/>
    </source>
</evidence>
<accession>A0A4Q7YX72</accession>
<dbReference type="GO" id="GO:0004180">
    <property type="term" value="F:carboxypeptidase activity"/>
    <property type="evidence" value="ECO:0007669"/>
    <property type="project" value="UniProtKB-KW"/>
</dbReference>
<evidence type="ECO:0000256" key="6">
    <source>
        <dbReference type="ARBA" id="ARBA00023237"/>
    </source>
</evidence>
<evidence type="ECO:0000256" key="2">
    <source>
        <dbReference type="ARBA" id="ARBA00022448"/>
    </source>
</evidence>
<dbReference type="Pfam" id="PF13620">
    <property type="entry name" value="CarboxypepD_reg"/>
    <property type="match status" value="1"/>
</dbReference>
<dbReference type="SUPFAM" id="SSF56935">
    <property type="entry name" value="Porins"/>
    <property type="match status" value="1"/>
</dbReference>
<keyword evidence="9" id="KW-0645">Protease</keyword>
<dbReference type="AlphaFoldDB" id="A0A4Q7YX72"/>
<dbReference type="Pfam" id="PF25183">
    <property type="entry name" value="OMP_b-brl_4"/>
    <property type="match status" value="1"/>
</dbReference>
<evidence type="ECO:0000313" key="9">
    <source>
        <dbReference type="EMBL" id="RZU41733.1"/>
    </source>
</evidence>
<keyword evidence="9" id="KW-0121">Carboxypeptidase</keyword>
<dbReference type="OrthoDB" id="97893at2"/>
<evidence type="ECO:0000313" key="10">
    <source>
        <dbReference type="Proteomes" id="UP000292958"/>
    </source>
</evidence>
<dbReference type="RefSeq" id="WP_130419599.1">
    <property type="nucleotide sequence ID" value="NZ_SHKW01000001.1"/>
</dbReference>
<evidence type="ECO:0000256" key="7">
    <source>
        <dbReference type="SAM" id="SignalP"/>
    </source>
</evidence>
<evidence type="ECO:0000259" key="8">
    <source>
        <dbReference type="Pfam" id="PF25183"/>
    </source>
</evidence>
<dbReference type="InterPro" id="IPR008969">
    <property type="entry name" value="CarboxyPept-like_regulatory"/>
</dbReference>
<feature type="signal peptide" evidence="7">
    <location>
        <begin position="1"/>
        <end position="25"/>
    </location>
</feature>
<evidence type="ECO:0000256" key="5">
    <source>
        <dbReference type="ARBA" id="ARBA00023136"/>
    </source>
</evidence>
<keyword evidence="4" id="KW-0812">Transmembrane</keyword>
<dbReference type="InterPro" id="IPR036942">
    <property type="entry name" value="Beta-barrel_TonB_sf"/>
</dbReference>
<dbReference type="GO" id="GO:0044718">
    <property type="term" value="P:siderophore transmembrane transport"/>
    <property type="evidence" value="ECO:0007669"/>
    <property type="project" value="TreeGrafter"/>
</dbReference>
<feature type="chain" id="PRO_5020644318" evidence="7">
    <location>
        <begin position="26"/>
        <end position="1119"/>
    </location>
</feature>
<dbReference type="GO" id="GO:0009279">
    <property type="term" value="C:cell outer membrane"/>
    <property type="evidence" value="ECO:0007669"/>
    <property type="project" value="UniProtKB-SubCell"/>
</dbReference>
<dbReference type="InterPro" id="IPR039426">
    <property type="entry name" value="TonB-dep_rcpt-like"/>
</dbReference>
<reference evidence="9 10" key="1">
    <citation type="submission" date="2019-02" db="EMBL/GenBank/DDBJ databases">
        <title>Genomic Encyclopedia of Archaeal and Bacterial Type Strains, Phase II (KMG-II): from individual species to whole genera.</title>
        <authorList>
            <person name="Goeker M."/>
        </authorList>
    </citation>
    <scope>NUCLEOTIDE SEQUENCE [LARGE SCALE GENOMIC DNA]</scope>
    <source>
        <strain evidence="9 10">DSM 18101</strain>
    </source>
</reference>
<evidence type="ECO:0000256" key="3">
    <source>
        <dbReference type="ARBA" id="ARBA00022452"/>
    </source>
</evidence>
<keyword evidence="6" id="KW-0998">Cell outer membrane</keyword>
<dbReference type="InterPro" id="IPR057601">
    <property type="entry name" value="Oar-like_b-barrel"/>
</dbReference>
<comment type="subcellular location">
    <subcellularLocation>
        <location evidence="1">Cell outer membrane</location>
        <topology evidence="1">Multi-pass membrane protein</topology>
    </subcellularLocation>
</comment>
<keyword evidence="9" id="KW-0378">Hydrolase</keyword>
<name>A0A4Q7YX72_9BACT</name>
<sequence length="1119" mass="120999">MKIKKLTRYALLMALLGGVCLSGHAQSATDGAIGGTVVDSSGLPVPHATIVIRSNTTNAEKTTTADDSGFFRLVHLPASAFTVKVSAAGFQNYQSKEVIVQVGQLTDISPRLTVGSTTETIEVTSETPDLNTVSPEVASVIPQRTLQDLPVSNYRWSAYAALTPGVVVDSSGFGLLSFRGQSTLMNNVTIDGADDNQAYFSEERGRTRAGYSTAKSSIQEFQVNTSNYSSEFGRAAGGVVNSVTKSGGNQYHGDLYFYDRDANWGASNPYAKLTSVNSSGQVVSNNIKPTDKRKQYGGAISGPIWKDKIFFFFAGDRFDHNFPAVAVAQAPLNLYTLPDTVLPAGKACNGTGGAAPSTIDAAACTLQTRLNRPTYTAAAQDYINGVNGLNSMLGTVPRTGTQTIFFPKIDWQVNSRNHASFEFNRLRWTSPAGIQTASTNNYGIRSFGNDDVRVSFLIARLQSAINDHLSNEVRYQYGRDFEFEYGQTPTPYEASNLMASGGGYANPLGAPPSVFITNLFTFGTPTFLNRAALPDERRWQVADTANYIYGKHNIKFGVDFLHTNDLINNLFTGFGSYNYNNLTDYFSDFYLAQNAATLNSAKNYTSFVQGFGRPGLEFQTKDYAIFAEDNWAVTRQLKITYGLRWEYEQLPTPFANLVNPDIPQTSNRPASKTNIGPRVGFAYDVFGTGKTIVRGGYGEFFARILNGTIYNSLINTGVAAGQYTVSYTRTSTGAPVFPQVIPPANAGALSGSPNVVFFDSNFKAPQIHQADLTVEQDLGHNWIAGVTWMGAYGRRLPNFTDINLATPTTVSYTVVDPSGKGPLANGSVFTSKFYNRLPNTAGSPCASQRPNCKYGSLTDVFSGSNSDYEGLVGQISHRFSNHFSFNANYTWSHALDYGVNNQTATTANNLLDPQDLRAEYGNAISNVPNRLVINSVLTSPWKKTGWMAYLTNDWELSPSYALQSGLPYNMTTSGTISAGFNGTPGGANLSGIGGGINGSNGTFRVPGIARNSFSQPKTNVLDLRISKRFSITERAKLELLGETFNLANHQNVTGVNTLGYSLGTTTVTTAGVTRPTGNTLTFNTSPTTQASQFGAVTSTNSSNFQFAARQIQIGARLQF</sequence>